<accession>A0A7L6ASQ6</accession>
<sequence>MSDAYARRMTTVISRQLVGGTITQAIMSDTEYGEAHFGFEVRLPSGQCKTVWVLRDPEGNYQVSSTSGRVEHVPIQLGHFLWRIRRKLVLSCCCQGGNPPAPLGGRAGFSCHAARAVQSVDISLDAAATFLDDSGDDVSPDEAGEDCLQFQCYRFVRHGLNGLPSIWCWQPNTMTATLGMRWAKPEHNPFSNPLGASIPAWACCSPPMHFEEKHMTTTTTPSAADVDINRILEKVKKCLALAASDQPGEAAAALRQARKLMDKYGITEAQVKLAEVKAVQTGKTPPAKDRAGKLVAWIAQAFACQPLLTRNDAGEPVFEFIGKGHYPELAEYTYSVLWRRLDTEAKAFHEQMLCSLLDPDWDLAVPADKRRHQWAVEDARKATTAFCEGWLHRVGETVRSFAGHEPDQDVKDWVAHQYGKLRARKTRQHRDLNADGVRAGMDAGSRVSLHHGVNGRPAAGQRLLA</sequence>
<dbReference type="Pfam" id="PF23771">
    <property type="entry name" value="DUF7168"/>
    <property type="match status" value="1"/>
</dbReference>
<gene>
    <name evidence="4" type="ORF">HZT40_11260</name>
</gene>
<feature type="region of interest" description="Disordered" evidence="1">
    <location>
        <begin position="445"/>
        <end position="465"/>
    </location>
</feature>
<dbReference type="Pfam" id="PF10979">
    <property type="entry name" value="DUF2786"/>
    <property type="match status" value="1"/>
</dbReference>
<dbReference type="Proteomes" id="UP000510621">
    <property type="component" value="Chromosome"/>
</dbReference>
<dbReference type="EMBL" id="CP059265">
    <property type="protein sequence ID" value="QLQ32068.1"/>
    <property type="molecule type" value="Genomic_DNA"/>
</dbReference>
<evidence type="ECO:0000313" key="4">
    <source>
        <dbReference type="EMBL" id="QLQ32068.1"/>
    </source>
</evidence>
<evidence type="ECO:0000256" key="1">
    <source>
        <dbReference type="SAM" id="MobiDB-lite"/>
    </source>
</evidence>
<protein>
    <submittedName>
        <fullName evidence="4">DUF2786 domain-containing protein</fullName>
    </submittedName>
</protein>
<dbReference type="AlphaFoldDB" id="A0A7L6ASQ6"/>
<feature type="domain" description="DUF2786" evidence="2">
    <location>
        <begin position="230"/>
        <end position="267"/>
    </location>
</feature>
<dbReference type="InterPro" id="IPR055592">
    <property type="entry name" value="DUF7168"/>
</dbReference>
<reference evidence="4" key="1">
    <citation type="submission" date="2020-06" db="EMBL/GenBank/DDBJ databases">
        <title>Analysis procedures for assessing recovery of high quality, complete, closed genomes from Nanopore long read metagenome sequencing.</title>
        <authorList>
            <person name="Bessarab I."/>
            <person name="Arumugam K."/>
            <person name="Haryono M."/>
            <person name="Liu X."/>
            <person name="Roy S."/>
            <person name="Zuniga-Montanez R.E."/>
            <person name="Qiu G."/>
            <person name="Drautz-Moses D.I."/>
            <person name="Law Y.Y."/>
            <person name="Wuertz S."/>
            <person name="Lauro F.M."/>
            <person name="Huson D.H."/>
            <person name="Williams R.B."/>
        </authorList>
    </citation>
    <scope>NUCLEOTIDE SEQUENCE [LARGE SCALE GENOMIC DNA]</scope>
    <source>
        <strain evidence="4">SSD2</strain>
    </source>
</reference>
<dbReference type="KEGG" id="this:HZT40_11260"/>
<feature type="domain" description="DUF7168" evidence="3">
    <location>
        <begin position="274"/>
        <end position="428"/>
    </location>
</feature>
<dbReference type="InterPro" id="IPR024498">
    <property type="entry name" value="DUF2786"/>
</dbReference>
<keyword evidence="5" id="KW-1185">Reference proteome</keyword>
<organism evidence="4 5">
    <name type="scientific">Candidatus Thiothrix singaporensis</name>
    <dbReference type="NCBI Taxonomy" id="2799669"/>
    <lineage>
        <taxon>Bacteria</taxon>
        <taxon>Pseudomonadati</taxon>
        <taxon>Pseudomonadota</taxon>
        <taxon>Gammaproteobacteria</taxon>
        <taxon>Thiotrichales</taxon>
        <taxon>Thiotrichaceae</taxon>
        <taxon>Thiothrix</taxon>
    </lineage>
</organism>
<proteinExistence type="predicted"/>
<name>A0A7L6ASQ6_9GAMM</name>
<evidence type="ECO:0000259" key="3">
    <source>
        <dbReference type="Pfam" id="PF23771"/>
    </source>
</evidence>
<evidence type="ECO:0000313" key="5">
    <source>
        <dbReference type="Proteomes" id="UP000510621"/>
    </source>
</evidence>
<evidence type="ECO:0000259" key="2">
    <source>
        <dbReference type="Pfam" id="PF10979"/>
    </source>
</evidence>